<proteinExistence type="predicted"/>
<protein>
    <submittedName>
        <fullName evidence="4">Uncharacterized protein</fullName>
    </submittedName>
</protein>
<dbReference type="PROSITE" id="PS50005">
    <property type="entry name" value="TPR"/>
    <property type="match status" value="1"/>
</dbReference>
<accession>A0A836BQ08</accession>
<keyword evidence="2 3" id="KW-0802">TPR repeat</keyword>
<reference evidence="4" key="1">
    <citation type="journal article" date="2020" name="bioRxiv">
        <title>Comparative genomics of Chlamydomonas.</title>
        <authorList>
            <person name="Craig R.J."/>
            <person name="Hasan A.R."/>
            <person name="Ness R.W."/>
            <person name="Keightley P.D."/>
        </authorList>
    </citation>
    <scope>NUCLEOTIDE SEQUENCE</scope>
    <source>
        <strain evidence="4">CCAP 11/70</strain>
    </source>
</reference>
<dbReference type="Proteomes" id="UP000612055">
    <property type="component" value="Unassembled WGS sequence"/>
</dbReference>
<dbReference type="AlphaFoldDB" id="A0A836BQ08"/>
<sequence length="292" mass="31559">MAAASFKDQGNEEFKKENYLKAAALYTQAIKEDPKNAVLYSNRSAALLKLNKVTKALEDAETCITLKPDWEKGFFRKGAVLEATEKFAEALDVYQHASKLPGGEANKELAHKVRSLSKLTKSKAQQKEETLEASLASAAGPAAAALAKEVAAQALELVAEKGDEFPPGLHFMPGPSAESHEEKETHIQAEHAFASPELYGDFVNSMRGTAERLDATVAIAVVPKAHVGYPQVWNRKGWPAGRGSKGDKGVFFQVEARGGARHAWFVPVLDKAAGKPVALPGDDFLVLQPLLR</sequence>
<comment type="caution">
    <text evidence="4">The sequence shown here is derived from an EMBL/GenBank/DDBJ whole genome shotgun (WGS) entry which is preliminary data.</text>
</comment>
<dbReference type="Pfam" id="PF13431">
    <property type="entry name" value="TPR_17"/>
    <property type="match status" value="1"/>
</dbReference>
<evidence type="ECO:0000313" key="5">
    <source>
        <dbReference type="Proteomes" id="UP000612055"/>
    </source>
</evidence>
<gene>
    <name evidence="4" type="ORF">HYH03_016598</name>
</gene>
<evidence type="ECO:0000256" key="1">
    <source>
        <dbReference type="ARBA" id="ARBA00022737"/>
    </source>
</evidence>
<keyword evidence="5" id="KW-1185">Reference proteome</keyword>
<dbReference type="InterPro" id="IPR011990">
    <property type="entry name" value="TPR-like_helical_dom_sf"/>
</dbReference>
<dbReference type="SUPFAM" id="SSF48452">
    <property type="entry name" value="TPR-like"/>
    <property type="match status" value="1"/>
</dbReference>
<name>A0A836BQ08_9CHLO</name>
<organism evidence="4 5">
    <name type="scientific">Edaphochlamys debaryana</name>
    <dbReference type="NCBI Taxonomy" id="47281"/>
    <lineage>
        <taxon>Eukaryota</taxon>
        <taxon>Viridiplantae</taxon>
        <taxon>Chlorophyta</taxon>
        <taxon>core chlorophytes</taxon>
        <taxon>Chlorophyceae</taxon>
        <taxon>CS clade</taxon>
        <taxon>Chlamydomonadales</taxon>
        <taxon>Chlamydomonadales incertae sedis</taxon>
        <taxon>Edaphochlamys</taxon>
    </lineage>
</organism>
<dbReference type="PANTHER" id="PTHR22904:SF523">
    <property type="entry name" value="STRESS-INDUCED-PHOSPHOPROTEIN 1"/>
    <property type="match status" value="1"/>
</dbReference>
<dbReference type="Gene3D" id="1.25.40.10">
    <property type="entry name" value="Tetratricopeptide repeat domain"/>
    <property type="match status" value="1"/>
</dbReference>
<evidence type="ECO:0000256" key="3">
    <source>
        <dbReference type="PROSITE-ProRule" id="PRU00339"/>
    </source>
</evidence>
<dbReference type="InterPro" id="IPR019734">
    <property type="entry name" value="TPR_rpt"/>
</dbReference>
<dbReference type="SMART" id="SM00028">
    <property type="entry name" value="TPR"/>
    <property type="match status" value="3"/>
</dbReference>
<keyword evidence="1" id="KW-0677">Repeat</keyword>
<dbReference type="PANTHER" id="PTHR22904">
    <property type="entry name" value="TPR REPEAT CONTAINING PROTEIN"/>
    <property type="match status" value="1"/>
</dbReference>
<dbReference type="EMBL" id="JAEHOE010000146">
    <property type="protein sequence ID" value="KAG2484645.1"/>
    <property type="molecule type" value="Genomic_DNA"/>
</dbReference>
<evidence type="ECO:0000313" key="4">
    <source>
        <dbReference type="EMBL" id="KAG2484645.1"/>
    </source>
</evidence>
<dbReference type="GO" id="GO:0051879">
    <property type="term" value="F:Hsp90 protein binding"/>
    <property type="evidence" value="ECO:0007669"/>
    <property type="project" value="TreeGrafter"/>
</dbReference>
<feature type="repeat" description="TPR" evidence="3">
    <location>
        <begin position="3"/>
        <end position="36"/>
    </location>
</feature>
<evidence type="ECO:0000256" key="2">
    <source>
        <dbReference type="ARBA" id="ARBA00022803"/>
    </source>
</evidence>
<dbReference type="OrthoDB" id="2423701at2759"/>